<accession>A0A9D1H164</accession>
<evidence type="ECO:0000256" key="7">
    <source>
        <dbReference type="ARBA" id="ARBA00023136"/>
    </source>
</evidence>
<evidence type="ECO:0000256" key="1">
    <source>
        <dbReference type="ARBA" id="ARBA00004651"/>
    </source>
</evidence>
<comment type="caution">
    <text evidence="9">The sequence shown here is derived from an EMBL/GenBank/DDBJ whole genome shotgun (WGS) entry which is preliminary data.</text>
</comment>
<feature type="transmembrane region" description="Helical" evidence="8">
    <location>
        <begin position="235"/>
        <end position="259"/>
    </location>
</feature>
<keyword evidence="3" id="KW-0813">Transport</keyword>
<sequence length="320" mass="33320">MSGVLNGFAILAIVIGVGMVLAHTRVVGANAQEILAKLVFHVASPCLMITVMGSADVHTLFSSNLIASVSGVAATALIHVLAARLIWKRSGTETVIGTFCTSYVNAGNLGLPIAAYVLGDGSVIAPMLLVQLVLLQPIGLAVIDVLQQRASAGDSETAAERARRRWRMVLGPITNPMLVGSLIGVVLALTGWQLPAVINDPVELIGGMAIPAMLIAYGIGLRLGPLPGRGENVRYLGLISLLKLIVQPLVAGLVGYHLLGLHDMALLGVCIIAALPTAQNVFTFALRYQTGIVLARDAIFINTLGSVPVIVGIVALVSQL</sequence>
<dbReference type="EMBL" id="DVLP01000336">
    <property type="protein sequence ID" value="HIT76195.1"/>
    <property type="molecule type" value="Genomic_DNA"/>
</dbReference>
<dbReference type="InterPro" id="IPR038770">
    <property type="entry name" value="Na+/solute_symporter_sf"/>
</dbReference>
<feature type="transmembrane region" description="Helical" evidence="8">
    <location>
        <begin position="65"/>
        <end position="87"/>
    </location>
</feature>
<comment type="similarity">
    <text evidence="2">Belongs to the auxin efflux carrier (TC 2.A.69) family.</text>
</comment>
<proteinExistence type="inferred from homology"/>
<dbReference type="Gene3D" id="1.20.1530.20">
    <property type="match status" value="1"/>
</dbReference>
<feature type="transmembrane region" description="Helical" evidence="8">
    <location>
        <begin position="298"/>
        <end position="317"/>
    </location>
</feature>
<evidence type="ECO:0000313" key="9">
    <source>
        <dbReference type="EMBL" id="HIT76195.1"/>
    </source>
</evidence>
<evidence type="ECO:0000256" key="3">
    <source>
        <dbReference type="ARBA" id="ARBA00022448"/>
    </source>
</evidence>
<comment type="subcellular location">
    <subcellularLocation>
        <location evidence="1">Cell membrane</location>
        <topology evidence="1">Multi-pass membrane protein</topology>
    </subcellularLocation>
</comment>
<feature type="transmembrane region" description="Helical" evidence="8">
    <location>
        <begin position="265"/>
        <end position="286"/>
    </location>
</feature>
<evidence type="ECO:0000256" key="6">
    <source>
        <dbReference type="ARBA" id="ARBA00022989"/>
    </source>
</evidence>
<dbReference type="Pfam" id="PF03547">
    <property type="entry name" value="Mem_trans"/>
    <property type="match status" value="1"/>
</dbReference>
<feature type="transmembrane region" description="Helical" evidence="8">
    <location>
        <begin position="34"/>
        <end position="53"/>
    </location>
</feature>
<reference evidence="9" key="2">
    <citation type="journal article" date="2021" name="PeerJ">
        <title>Extensive microbial diversity within the chicken gut microbiome revealed by metagenomics and culture.</title>
        <authorList>
            <person name="Gilroy R."/>
            <person name="Ravi A."/>
            <person name="Getino M."/>
            <person name="Pursley I."/>
            <person name="Horton D.L."/>
            <person name="Alikhan N.F."/>
            <person name="Baker D."/>
            <person name="Gharbi K."/>
            <person name="Hall N."/>
            <person name="Watson M."/>
            <person name="Adriaenssens E.M."/>
            <person name="Foster-Nyarko E."/>
            <person name="Jarju S."/>
            <person name="Secka A."/>
            <person name="Antonio M."/>
            <person name="Oren A."/>
            <person name="Chaudhuri R.R."/>
            <person name="La Ragione R."/>
            <person name="Hildebrand F."/>
            <person name="Pallen M.J."/>
        </authorList>
    </citation>
    <scope>NUCLEOTIDE SEQUENCE</scope>
    <source>
        <strain evidence="9">ChiGjej1B1-24693</strain>
    </source>
</reference>
<dbReference type="InterPro" id="IPR004776">
    <property type="entry name" value="Mem_transp_PIN-like"/>
</dbReference>
<name>A0A9D1H164_9ACTN</name>
<dbReference type="GO" id="GO:0005886">
    <property type="term" value="C:plasma membrane"/>
    <property type="evidence" value="ECO:0007669"/>
    <property type="project" value="UniProtKB-SubCell"/>
</dbReference>
<dbReference type="PANTHER" id="PTHR36838:SF1">
    <property type="entry name" value="SLR1864 PROTEIN"/>
    <property type="match status" value="1"/>
</dbReference>
<feature type="transmembrane region" description="Helical" evidence="8">
    <location>
        <begin position="168"/>
        <end position="192"/>
    </location>
</feature>
<feature type="transmembrane region" description="Helical" evidence="8">
    <location>
        <begin position="204"/>
        <end position="223"/>
    </location>
</feature>
<keyword evidence="5 8" id="KW-0812">Transmembrane</keyword>
<dbReference type="AlphaFoldDB" id="A0A9D1H164"/>
<feature type="transmembrane region" description="Helical" evidence="8">
    <location>
        <begin position="6"/>
        <end position="22"/>
    </location>
</feature>
<evidence type="ECO:0000256" key="5">
    <source>
        <dbReference type="ARBA" id="ARBA00022692"/>
    </source>
</evidence>
<evidence type="ECO:0000313" key="10">
    <source>
        <dbReference type="Proteomes" id="UP000886842"/>
    </source>
</evidence>
<dbReference type="Proteomes" id="UP000886842">
    <property type="component" value="Unassembled WGS sequence"/>
</dbReference>
<keyword evidence="7 8" id="KW-0472">Membrane</keyword>
<evidence type="ECO:0000256" key="4">
    <source>
        <dbReference type="ARBA" id="ARBA00022475"/>
    </source>
</evidence>
<dbReference type="PANTHER" id="PTHR36838">
    <property type="entry name" value="AUXIN EFFLUX CARRIER FAMILY PROTEIN"/>
    <property type="match status" value="1"/>
</dbReference>
<feature type="transmembrane region" description="Helical" evidence="8">
    <location>
        <begin position="124"/>
        <end position="147"/>
    </location>
</feature>
<gene>
    <name evidence="9" type="ORF">IAA98_11460</name>
</gene>
<keyword evidence="6 8" id="KW-1133">Transmembrane helix</keyword>
<feature type="transmembrane region" description="Helical" evidence="8">
    <location>
        <begin position="94"/>
        <end position="118"/>
    </location>
</feature>
<evidence type="ECO:0000256" key="2">
    <source>
        <dbReference type="ARBA" id="ARBA00010145"/>
    </source>
</evidence>
<reference evidence="9" key="1">
    <citation type="submission" date="2020-10" db="EMBL/GenBank/DDBJ databases">
        <authorList>
            <person name="Gilroy R."/>
        </authorList>
    </citation>
    <scope>NUCLEOTIDE SEQUENCE</scope>
    <source>
        <strain evidence="9">ChiGjej1B1-24693</strain>
    </source>
</reference>
<keyword evidence="4" id="KW-1003">Cell membrane</keyword>
<protein>
    <submittedName>
        <fullName evidence="9">AEC family transporter</fullName>
    </submittedName>
</protein>
<dbReference type="GO" id="GO:0055085">
    <property type="term" value="P:transmembrane transport"/>
    <property type="evidence" value="ECO:0007669"/>
    <property type="project" value="InterPro"/>
</dbReference>
<evidence type="ECO:0000256" key="8">
    <source>
        <dbReference type="SAM" id="Phobius"/>
    </source>
</evidence>
<organism evidence="9 10">
    <name type="scientific">Candidatus Avipropionibacterium avicola</name>
    <dbReference type="NCBI Taxonomy" id="2840701"/>
    <lineage>
        <taxon>Bacteria</taxon>
        <taxon>Bacillati</taxon>
        <taxon>Actinomycetota</taxon>
        <taxon>Actinomycetes</taxon>
        <taxon>Propionibacteriales</taxon>
        <taxon>Propionibacteriaceae</taxon>
        <taxon>Propionibacteriaceae incertae sedis</taxon>
        <taxon>Candidatus Avipropionibacterium</taxon>
    </lineage>
</organism>